<dbReference type="eggNOG" id="COG0784">
    <property type="taxonomic scope" value="Bacteria"/>
</dbReference>
<dbReference type="PROSITE" id="PS50110">
    <property type="entry name" value="RESPONSE_REGULATORY"/>
    <property type="match status" value="1"/>
</dbReference>
<organism evidence="4 5">
    <name type="scientific">Prochlorothrix hollandica PCC 9006 = CALU 1027</name>
    <dbReference type="NCBI Taxonomy" id="317619"/>
    <lineage>
        <taxon>Bacteria</taxon>
        <taxon>Bacillati</taxon>
        <taxon>Cyanobacteriota</taxon>
        <taxon>Cyanophyceae</taxon>
        <taxon>Prochlorotrichales</taxon>
        <taxon>Prochlorotrichaceae</taxon>
        <taxon>Prochlorothrix</taxon>
    </lineage>
</organism>
<feature type="modified residue" description="4-aspartylphosphate" evidence="2">
    <location>
        <position position="53"/>
    </location>
</feature>
<comment type="caution">
    <text evidence="4">The sequence shown here is derived from an EMBL/GenBank/DDBJ whole genome shotgun (WGS) entry which is preliminary data.</text>
</comment>
<proteinExistence type="predicted"/>
<dbReference type="InterPro" id="IPR011006">
    <property type="entry name" value="CheY-like_superfamily"/>
</dbReference>
<dbReference type="GO" id="GO:0000160">
    <property type="term" value="P:phosphorelay signal transduction system"/>
    <property type="evidence" value="ECO:0007669"/>
    <property type="project" value="InterPro"/>
</dbReference>
<protein>
    <submittedName>
        <fullName evidence="4">Chemotaxis protein CheY</fullName>
    </submittedName>
</protein>
<evidence type="ECO:0000259" key="3">
    <source>
        <dbReference type="PROSITE" id="PS50110"/>
    </source>
</evidence>
<dbReference type="EMBL" id="AJTX02000010">
    <property type="protein sequence ID" value="KKI98151.1"/>
    <property type="molecule type" value="Genomic_DNA"/>
</dbReference>
<dbReference type="SMART" id="SM00448">
    <property type="entry name" value="REC"/>
    <property type="match status" value="1"/>
</dbReference>
<feature type="domain" description="Response regulatory" evidence="3">
    <location>
        <begin position="3"/>
        <end position="128"/>
    </location>
</feature>
<dbReference type="InterPro" id="IPR001789">
    <property type="entry name" value="Sig_transdc_resp-reg_receiver"/>
</dbReference>
<dbReference type="Pfam" id="PF00072">
    <property type="entry name" value="Response_reg"/>
    <property type="match status" value="1"/>
</dbReference>
<dbReference type="RefSeq" id="WP_017713302.1">
    <property type="nucleotide sequence ID" value="NZ_KB235939.1"/>
</dbReference>
<dbReference type="AlphaFoldDB" id="A0A0M2PUT4"/>
<reference evidence="4" key="1">
    <citation type="submission" date="2012-04" db="EMBL/GenBank/DDBJ databases">
        <authorList>
            <person name="Borisov I.G."/>
            <person name="Ivanikova N.V."/>
            <person name="Pinevich A.V."/>
        </authorList>
    </citation>
    <scope>NUCLEOTIDE SEQUENCE</scope>
    <source>
        <strain evidence="4">CALU 1027</strain>
    </source>
</reference>
<dbReference type="Proteomes" id="UP000034681">
    <property type="component" value="Unassembled WGS sequence"/>
</dbReference>
<dbReference type="PANTHER" id="PTHR44591:SF23">
    <property type="entry name" value="CHEY SUBFAMILY"/>
    <property type="match status" value="1"/>
</dbReference>
<dbReference type="PANTHER" id="PTHR44591">
    <property type="entry name" value="STRESS RESPONSE REGULATOR PROTEIN 1"/>
    <property type="match status" value="1"/>
</dbReference>
<name>A0A0M2PUT4_PROHO</name>
<accession>A0A0M2PUT4</accession>
<gene>
    <name evidence="4" type="ORF">PROH_20880</name>
</gene>
<evidence type="ECO:0000256" key="1">
    <source>
        <dbReference type="ARBA" id="ARBA00022553"/>
    </source>
</evidence>
<evidence type="ECO:0000313" key="5">
    <source>
        <dbReference type="Proteomes" id="UP000034681"/>
    </source>
</evidence>
<dbReference type="Gene3D" id="3.40.50.2300">
    <property type="match status" value="1"/>
</dbReference>
<keyword evidence="5" id="KW-1185">Reference proteome</keyword>
<evidence type="ECO:0000256" key="2">
    <source>
        <dbReference type="PROSITE-ProRule" id="PRU00169"/>
    </source>
</evidence>
<dbReference type="InterPro" id="IPR050595">
    <property type="entry name" value="Bact_response_regulator"/>
</dbReference>
<dbReference type="STRING" id="317619.GCA_000332315_03046"/>
<sequence length="132" mass="14368">MATVLIVEDDPANILVFTKILKKRAKLDVLHTEDATEVMKLASSGEISLILMDVSLAHSSYEGKPVDGIAITRMLKADASTAHLPVILVTAHAMRGDRENFLSQSGADSYISKPVIDQQAFVDHIQRLIVAD</sequence>
<dbReference type="SUPFAM" id="SSF52172">
    <property type="entry name" value="CheY-like"/>
    <property type="match status" value="1"/>
</dbReference>
<evidence type="ECO:0000313" key="4">
    <source>
        <dbReference type="EMBL" id="KKI98151.1"/>
    </source>
</evidence>
<dbReference type="OrthoDB" id="9792014at2"/>
<keyword evidence="1 2" id="KW-0597">Phosphoprotein</keyword>